<organism evidence="2 3">
    <name type="scientific">Kineococcus halophytocola</name>
    <dbReference type="NCBI Taxonomy" id="3234027"/>
    <lineage>
        <taxon>Bacteria</taxon>
        <taxon>Bacillati</taxon>
        <taxon>Actinomycetota</taxon>
        <taxon>Actinomycetes</taxon>
        <taxon>Kineosporiales</taxon>
        <taxon>Kineosporiaceae</taxon>
        <taxon>Kineococcus</taxon>
    </lineage>
</organism>
<keyword evidence="1" id="KW-0472">Membrane</keyword>
<evidence type="ECO:0000313" key="3">
    <source>
        <dbReference type="Proteomes" id="UP001565927"/>
    </source>
</evidence>
<dbReference type="Proteomes" id="UP001565927">
    <property type="component" value="Unassembled WGS sequence"/>
</dbReference>
<reference evidence="2 3" key="1">
    <citation type="submission" date="2024-07" db="EMBL/GenBank/DDBJ databases">
        <authorList>
            <person name="Thanompreechachai J."/>
            <person name="Duangmal K."/>
        </authorList>
    </citation>
    <scope>NUCLEOTIDE SEQUENCE [LARGE SCALE GENOMIC DNA]</scope>
    <source>
        <strain evidence="2 3">LSe6-4</strain>
    </source>
</reference>
<proteinExistence type="predicted"/>
<name>A0ABV4H2N8_9ACTN</name>
<accession>A0ABV4H2N8</accession>
<gene>
    <name evidence="2" type="ORF">AB2L27_12525</name>
</gene>
<keyword evidence="1" id="KW-1133">Transmembrane helix</keyword>
<keyword evidence="1" id="KW-0812">Transmembrane</keyword>
<dbReference type="RefSeq" id="WP_370441805.1">
    <property type="nucleotide sequence ID" value="NZ_JBGFTU010000013.1"/>
</dbReference>
<feature type="transmembrane region" description="Helical" evidence="1">
    <location>
        <begin position="82"/>
        <end position="100"/>
    </location>
</feature>
<keyword evidence="3" id="KW-1185">Reference proteome</keyword>
<comment type="caution">
    <text evidence="2">The sequence shown here is derived from an EMBL/GenBank/DDBJ whole genome shotgun (WGS) entry which is preliminary data.</text>
</comment>
<sequence length="146" mass="15499">MMVRGVEGMGVLRADYVYSYPASAGHPRGAFECRVCVVQDFWKGAFDGRPALLIATYLLCAAVCATITLTRRRQLATRAISGTALVLLVALTSQFWVVMLTEGASDLVKHMVGANFTLALVVVLTLAALCACAVRDPQDVPPPAAG</sequence>
<feature type="transmembrane region" description="Helical" evidence="1">
    <location>
        <begin position="112"/>
        <end position="134"/>
    </location>
</feature>
<feature type="transmembrane region" description="Helical" evidence="1">
    <location>
        <begin position="51"/>
        <end position="70"/>
    </location>
</feature>
<dbReference type="EMBL" id="JBGFTU010000013">
    <property type="protein sequence ID" value="MEZ0165579.1"/>
    <property type="molecule type" value="Genomic_DNA"/>
</dbReference>
<evidence type="ECO:0000313" key="2">
    <source>
        <dbReference type="EMBL" id="MEZ0165579.1"/>
    </source>
</evidence>
<protein>
    <submittedName>
        <fullName evidence="2">Uncharacterized protein</fullName>
    </submittedName>
</protein>
<evidence type="ECO:0000256" key="1">
    <source>
        <dbReference type="SAM" id="Phobius"/>
    </source>
</evidence>